<evidence type="ECO:0000256" key="1">
    <source>
        <dbReference type="ARBA" id="ARBA00006484"/>
    </source>
</evidence>
<dbReference type="PANTHER" id="PTHR45024">
    <property type="entry name" value="DEHYDROGENASES, SHORT CHAIN"/>
    <property type="match status" value="1"/>
</dbReference>
<name>A0ABN9UA72_9DINO</name>
<comment type="similarity">
    <text evidence="1">Belongs to the short-chain dehydrogenases/reductases (SDR) family.</text>
</comment>
<comment type="caution">
    <text evidence="3">The sequence shown here is derived from an EMBL/GenBank/DDBJ whole genome shotgun (WGS) entry which is preliminary data.</text>
</comment>
<organism evidence="3 4">
    <name type="scientific">Prorocentrum cordatum</name>
    <dbReference type="NCBI Taxonomy" id="2364126"/>
    <lineage>
        <taxon>Eukaryota</taxon>
        <taxon>Sar</taxon>
        <taxon>Alveolata</taxon>
        <taxon>Dinophyceae</taxon>
        <taxon>Prorocentrales</taxon>
        <taxon>Prorocentraceae</taxon>
        <taxon>Prorocentrum</taxon>
    </lineage>
</organism>
<dbReference type="PRINTS" id="PR00081">
    <property type="entry name" value="GDHRDH"/>
</dbReference>
<accession>A0ABN9UA72</accession>
<keyword evidence="4" id="KW-1185">Reference proteome</keyword>
<evidence type="ECO:0000313" key="4">
    <source>
        <dbReference type="Proteomes" id="UP001189429"/>
    </source>
</evidence>
<dbReference type="SUPFAM" id="SSF51735">
    <property type="entry name" value="NAD(P)-binding Rossmann-fold domains"/>
    <property type="match status" value="2"/>
</dbReference>
<gene>
    <name evidence="3" type="ORF">PCOR1329_LOCUS46664</name>
</gene>
<protein>
    <submittedName>
        <fullName evidence="3">Uncharacterized protein</fullName>
    </submittedName>
</protein>
<evidence type="ECO:0000313" key="3">
    <source>
        <dbReference type="EMBL" id="CAK0856214.1"/>
    </source>
</evidence>
<sequence>MSLRFDGKVAVVTGSGGGVGRVYAIAFAERGAKVLVNDIGGSLSGTGSSSKAADDVVAEIVARGGAAIANYDSVENGDKIIDAAVKAFGSVDILVNNAGIIRDVTLSKMTDKDWDTVHTVNLRGVYKCTKAAWPHMIKQGFGRIGGDVPGAVELVKSFVPSLPPGELESSAEHFVIIWAAAVKLKAAPIRRMASFPDTEANIAMDVKRARLQQVKGRRATTLEKRYRDLLKVRSFLMARKGYALPRDAGDILESLQVRLEEPCRRTVLTAAVEAIGFLEKGGGVRPQEMLASDPLVKNFVLEAMAQGKMPSSGFRHKAPRPVVVIVIALERVVIDESAEVYKRMLAFCKLCKFWGGKDKSNEILPYTISTEAFLEVPMWLSVGADLWSHHAPGERDYFLAAPSVDYTGVAHREVKYHECAALAFLPRAATLLGFDKEWVDTSGRRQGDRSEAYFWVHRRRVETIQHKVSYVIRENMGKVDVFDEEDTLAALARRDASLPSLLTLAPPMKRQDSEFLAAPRPSSTRGRVYAHKLPESVQGHFALIGRSGFRRLRCASACPRAPGLGFQGLYFEEMGLLLPDASECHDFCRSCWKGDARPAEDEDEAQVSSAAGSSDEERPRRCFIGLLSLLQGSGALRHSDVFCAQRRAGIGVQVIFGREKITGPMLARVGRLADASRVWWSLRCQPGPEGCLKSVKVAIEKDVDYAAASLLSGLKHLLRRLVAGTDATLFEEARVLSMRRHVRSILDEAGFFMERWALIGAGHVLPRTPQVFEPKTRWPLVPQRAEDAHEVNAFSASPKDRGNHQSARRVAELREGAARNKLAFRISLEETRRRFGHRLAIASLGAQAQSKSEDGSASSRLLFDAAHGVDLNRRIKVRDKIPFPKARGVKRFLRAAQDEGSLAHRVELDVADARRALRFALFADWCAMVQGAGFARAIACLVLCLPVLGAPLSWKRSGGGMRLAWIGYEPDATGKIWSLGTSEARAAWITSGYDRVVRDAFVSILECEASGDMVTVAGWEAALPGEGGAPPSTKRARWFYMELDQQTAPWAFSKGAPFRSISALELLASTVGLMMFVPEGVANWDGRCIASCLTDSQVASRVVEKFMSTKLPLDIVAMEPSAQLEARRAGLVSEWAPGDLNCQAGADSTTKSGILGFTRSCALEGARRGVLSNAVCPIAASRMTETVLPEKVLKSLQPDRCVAPLVLCLCHEGSSANGEVIEAGGGWFAKVRWERSKGAFLAGSFGPEDVAGAMNKITSFAESDHPESAQDTFAAVLSAATASKL</sequence>
<dbReference type="Gene3D" id="1.10.287.4290">
    <property type="match status" value="1"/>
</dbReference>
<dbReference type="Gene3D" id="3.40.50.720">
    <property type="entry name" value="NAD(P)-binding Rossmann-like Domain"/>
    <property type="match status" value="2"/>
</dbReference>
<reference evidence="3" key="1">
    <citation type="submission" date="2023-10" db="EMBL/GenBank/DDBJ databases">
        <authorList>
            <person name="Chen Y."/>
            <person name="Shah S."/>
            <person name="Dougan E. K."/>
            <person name="Thang M."/>
            <person name="Chan C."/>
        </authorList>
    </citation>
    <scope>NUCLEOTIDE SEQUENCE [LARGE SCALE GENOMIC DNA]</scope>
</reference>
<dbReference type="Proteomes" id="UP001189429">
    <property type="component" value="Unassembled WGS sequence"/>
</dbReference>
<dbReference type="PANTHER" id="PTHR45024:SF2">
    <property type="entry name" value="SCP2 DOMAIN-CONTAINING PROTEIN"/>
    <property type="match status" value="1"/>
</dbReference>
<dbReference type="InterPro" id="IPR002347">
    <property type="entry name" value="SDR_fam"/>
</dbReference>
<dbReference type="Pfam" id="PF00106">
    <property type="entry name" value="adh_short"/>
    <property type="match status" value="1"/>
</dbReference>
<dbReference type="InterPro" id="IPR036291">
    <property type="entry name" value="NAD(P)-bd_dom_sf"/>
</dbReference>
<evidence type="ECO:0000256" key="2">
    <source>
        <dbReference type="ARBA" id="ARBA00023002"/>
    </source>
</evidence>
<dbReference type="InterPro" id="IPR051687">
    <property type="entry name" value="Peroxisomal_Beta-Oxidation"/>
</dbReference>
<dbReference type="EMBL" id="CAUYUJ010015615">
    <property type="protein sequence ID" value="CAK0856214.1"/>
    <property type="molecule type" value="Genomic_DNA"/>
</dbReference>
<proteinExistence type="inferred from homology"/>
<keyword evidence="2" id="KW-0560">Oxidoreductase</keyword>